<evidence type="ECO:0000259" key="6">
    <source>
        <dbReference type="PROSITE" id="PS50894"/>
    </source>
</evidence>
<dbReference type="InterPro" id="IPR008207">
    <property type="entry name" value="Sig_transdc_His_kin_Hpt_dom"/>
</dbReference>
<dbReference type="PANTHER" id="PTHR44591:SF21">
    <property type="entry name" value="TWO-COMPONENT RESPONSE REGULATOR"/>
    <property type="match status" value="1"/>
</dbReference>
<feature type="modified residue" description="Phosphohistidine" evidence="3">
    <location>
        <position position="186"/>
    </location>
</feature>
<accession>A0ABW0SL97</accession>
<feature type="domain" description="Response regulatory" evidence="5">
    <location>
        <begin position="7"/>
        <end position="121"/>
    </location>
</feature>
<evidence type="ECO:0000259" key="5">
    <source>
        <dbReference type="PROSITE" id="PS50110"/>
    </source>
</evidence>
<dbReference type="SUPFAM" id="SSF52172">
    <property type="entry name" value="CheY-like"/>
    <property type="match status" value="1"/>
</dbReference>
<dbReference type="Pfam" id="PF00072">
    <property type="entry name" value="Response_reg"/>
    <property type="match status" value="1"/>
</dbReference>
<organism evidence="7 8">
    <name type="scientific">Lysobacter yangpyeongensis</name>
    <dbReference type="NCBI Taxonomy" id="346182"/>
    <lineage>
        <taxon>Bacteria</taxon>
        <taxon>Pseudomonadati</taxon>
        <taxon>Pseudomonadota</taxon>
        <taxon>Gammaproteobacteria</taxon>
        <taxon>Lysobacterales</taxon>
        <taxon>Lysobacteraceae</taxon>
        <taxon>Lysobacter</taxon>
    </lineage>
</organism>
<evidence type="ECO:0000256" key="1">
    <source>
        <dbReference type="ARBA" id="ARBA00022553"/>
    </source>
</evidence>
<dbReference type="Proteomes" id="UP001596036">
    <property type="component" value="Unassembled WGS sequence"/>
</dbReference>
<proteinExistence type="predicted"/>
<name>A0ABW0SL97_9GAMM</name>
<reference evidence="8" key="1">
    <citation type="journal article" date="2019" name="Int. J. Syst. Evol. Microbiol.">
        <title>The Global Catalogue of Microorganisms (GCM) 10K type strain sequencing project: providing services to taxonomists for standard genome sequencing and annotation.</title>
        <authorList>
            <consortium name="The Broad Institute Genomics Platform"/>
            <consortium name="The Broad Institute Genome Sequencing Center for Infectious Disease"/>
            <person name="Wu L."/>
            <person name="Ma J."/>
        </authorList>
    </citation>
    <scope>NUCLEOTIDE SEQUENCE [LARGE SCALE GENOMIC DNA]</scope>
    <source>
        <strain evidence="8">KACC 11407</strain>
    </source>
</reference>
<gene>
    <name evidence="7" type="ORF">ACFPN1_05360</name>
</gene>
<dbReference type="PROSITE" id="PS50110">
    <property type="entry name" value="RESPONSE_REGULATORY"/>
    <property type="match status" value="1"/>
</dbReference>
<dbReference type="SMART" id="SM00448">
    <property type="entry name" value="REC"/>
    <property type="match status" value="1"/>
</dbReference>
<evidence type="ECO:0000256" key="3">
    <source>
        <dbReference type="PROSITE-ProRule" id="PRU00110"/>
    </source>
</evidence>
<evidence type="ECO:0000313" key="7">
    <source>
        <dbReference type="EMBL" id="MFC5569494.1"/>
    </source>
</evidence>
<dbReference type="Gene3D" id="1.20.120.160">
    <property type="entry name" value="HPT domain"/>
    <property type="match status" value="1"/>
</dbReference>
<evidence type="ECO:0000313" key="8">
    <source>
        <dbReference type="Proteomes" id="UP001596036"/>
    </source>
</evidence>
<dbReference type="SUPFAM" id="SSF47226">
    <property type="entry name" value="Histidine-containing phosphotransfer domain, HPT domain"/>
    <property type="match status" value="1"/>
</dbReference>
<keyword evidence="8" id="KW-1185">Reference proteome</keyword>
<dbReference type="Pfam" id="PF01627">
    <property type="entry name" value="Hpt"/>
    <property type="match status" value="1"/>
</dbReference>
<evidence type="ECO:0000256" key="2">
    <source>
        <dbReference type="ARBA" id="ARBA00023012"/>
    </source>
</evidence>
<dbReference type="Gene3D" id="3.40.50.2300">
    <property type="match status" value="1"/>
</dbReference>
<dbReference type="PANTHER" id="PTHR44591">
    <property type="entry name" value="STRESS RESPONSE REGULATOR PROTEIN 1"/>
    <property type="match status" value="1"/>
</dbReference>
<dbReference type="InterPro" id="IPR011006">
    <property type="entry name" value="CheY-like_superfamily"/>
</dbReference>
<dbReference type="InterPro" id="IPR001789">
    <property type="entry name" value="Sig_transdc_resp-reg_receiver"/>
</dbReference>
<feature type="modified residue" description="4-aspartylphosphate" evidence="4">
    <location>
        <position position="56"/>
    </location>
</feature>
<sequence length="236" mass="25179">MTANSPCVLLVEDDPVSRAFLVAAIRSLPASVDAADSVSAAIALVAANRYDLWLIDANLPDGSGANLLSRLRNRDALTPALAHTATGEDEVKRELLDAGFRQVLVKPLPASAVQHALRQALGLAPTATSESTPDWDDDAAARALNGNREHIAALRKLFIAELPAVVERVHNAFRNEDFQGLHDELHRLRASCGFVGATKLLQAVQQLGADQRSDAFLQEFANASRGLLETPSAAHG</sequence>
<evidence type="ECO:0000256" key="4">
    <source>
        <dbReference type="PROSITE-ProRule" id="PRU00169"/>
    </source>
</evidence>
<comment type="caution">
    <text evidence="7">The sequence shown here is derived from an EMBL/GenBank/DDBJ whole genome shotgun (WGS) entry which is preliminary data.</text>
</comment>
<dbReference type="EMBL" id="JBHSNM010000001">
    <property type="protein sequence ID" value="MFC5569494.1"/>
    <property type="molecule type" value="Genomic_DNA"/>
</dbReference>
<dbReference type="PROSITE" id="PS50894">
    <property type="entry name" value="HPT"/>
    <property type="match status" value="1"/>
</dbReference>
<feature type="domain" description="HPt" evidence="6">
    <location>
        <begin position="147"/>
        <end position="236"/>
    </location>
</feature>
<keyword evidence="2" id="KW-0902">Two-component regulatory system</keyword>
<dbReference type="CDD" id="cd00156">
    <property type="entry name" value="REC"/>
    <property type="match status" value="1"/>
</dbReference>
<protein>
    <submittedName>
        <fullName evidence="7">Response regulator</fullName>
    </submittedName>
</protein>
<dbReference type="RefSeq" id="WP_386753605.1">
    <property type="nucleotide sequence ID" value="NZ_JBHSNM010000001.1"/>
</dbReference>
<dbReference type="InterPro" id="IPR050595">
    <property type="entry name" value="Bact_response_regulator"/>
</dbReference>
<dbReference type="InterPro" id="IPR036641">
    <property type="entry name" value="HPT_dom_sf"/>
</dbReference>
<keyword evidence="1 4" id="KW-0597">Phosphoprotein</keyword>